<evidence type="ECO:0000256" key="1">
    <source>
        <dbReference type="ARBA" id="ARBA00001946"/>
    </source>
</evidence>
<evidence type="ECO:0000256" key="2">
    <source>
        <dbReference type="ARBA" id="ARBA00004651"/>
    </source>
</evidence>
<reference evidence="20 21" key="1">
    <citation type="submission" date="2021-09" db="EMBL/GenBank/DDBJ databases">
        <title>The complete genome sequence of a new microorganism.</title>
        <authorList>
            <person name="Zi Z."/>
        </authorList>
    </citation>
    <scope>NUCLEOTIDE SEQUENCE [LARGE SCALE GENOMIC DNA]</scope>
    <source>
        <strain evidence="20 21">WGZ8</strain>
    </source>
</reference>
<evidence type="ECO:0000256" key="14">
    <source>
        <dbReference type="ARBA" id="ARBA00025228"/>
    </source>
</evidence>
<keyword evidence="11 19" id="KW-0460">Magnesium</keyword>
<evidence type="ECO:0000256" key="11">
    <source>
        <dbReference type="ARBA" id="ARBA00022842"/>
    </source>
</evidence>
<feature type="transmembrane region" description="Helical" evidence="19">
    <location>
        <begin position="83"/>
        <end position="100"/>
    </location>
</feature>
<keyword evidence="9 19" id="KW-0808">Transferase</keyword>
<dbReference type="HAMAP" id="MF_00719">
    <property type="entry name" value="CobS"/>
    <property type="match status" value="1"/>
</dbReference>
<keyword evidence="8 19" id="KW-0169">Cobalamin biosynthesis</keyword>
<feature type="transmembrane region" description="Helical" evidence="19">
    <location>
        <begin position="227"/>
        <end position="246"/>
    </location>
</feature>
<dbReference type="Pfam" id="PF02654">
    <property type="entry name" value="CobS"/>
    <property type="match status" value="1"/>
</dbReference>
<evidence type="ECO:0000256" key="9">
    <source>
        <dbReference type="ARBA" id="ARBA00022679"/>
    </source>
</evidence>
<comment type="pathway">
    <text evidence="3 19">Cofactor biosynthesis; adenosylcobalamin biosynthesis; adenosylcobalamin from cob(II)yrinate a,c-diamide: step 7/7.</text>
</comment>
<evidence type="ECO:0000256" key="5">
    <source>
        <dbReference type="ARBA" id="ARBA00013200"/>
    </source>
</evidence>
<evidence type="ECO:0000313" key="20">
    <source>
        <dbReference type="EMBL" id="MBZ6076456.1"/>
    </source>
</evidence>
<dbReference type="EC" id="2.7.8.26" evidence="5 19"/>
<accession>A0ABS7VMS1</accession>
<evidence type="ECO:0000256" key="19">
    <source>
        <dbReference type="HAMAP-Rule" id="MF_00719"/>
    </source>
</evidence>
<feature type="transmembrane region" description="Helical" evidence="19">
    <location>
        <begin position="56"/>
        <end position="77"/>
    </location>
</feature>
<comment type="similarity">
    <text evidence="4 19">Belongs to the CobS family.</text>
</comment>
<evidence type="ECO:0000256" key="16">
    <source>
        <dbReference type="ARBA" id="ARBA00032853"/>
    </source>
</evidence>
<comment type="catalytic activity">
    <reaction evidence="17 19">
        <text>alpha-ribazole + adenosylcob(III)inamide-GDP = adenosylcob(III)alamin + GMP + H(+)</text>
        <dbReference type="Rhea" id="RHEA:16049"/>
        <dbReference type="ChEBI" id="CHEBI:10329"/>
        <dbReference type="ChEBI" id="CHEBI:15378"/>
        <dbReference type="ChEBI" id="CHEBI:18408"/>
        <dbReference type="ChEBI" id="CHEBI:58115"/>
        <dbReference type="ChEBI" id="CHEBI:60487"/>
        <dbReference type="EC" id="2.7.8.26"/>
    </reaction>
</comment>
<comment type="cofactor">
    <cofactor evidence="1 19">
        <name>Mg(2+)</name>
        <dbReference type="ChEBI" id="CHEBI:18420"/>
    </cofactor>
</comment>
<feature type="transmembrane region" description="Helical" evidence="19">
    <location>
        <begin position="202"/>
        <end position="221"/>
    </location>
</feature>
<evidence type="ECO:0000256" key="3">
    <source>
        <dbReference type="ARBA" id="ARBA00004663"/>
    </source>
</evidence>
<dbReference type="InterPro" id="IPR003805">
    <property type="entry name" value="CobS"/>
</dbReference>
<evidence type="ECO:0000256" key="7">
    <source>
        <dbReference type="ARBA" id="ARBA00022475"/>
    </source>
</evidence>
<dbReference type="Proteomes" id="UP000704176">
    <property type="component" value="Unassembled WGS sequence"/>
</dbReference>
<comment type="function">
    <text evidence="14 19">Joins adenosylcobinamide-GDP and alpha-ribazole to generate adenosylcobalamin (Ado-cobalamin). Also synthesizes adenosylcobalamin 5'-phosphate from adenosylcobinamide-GDP and alpha-ribazole 5'-phosphate.</text>
</comment>
<dbReference type="EMBL" id="JAIRBM010000005">
    <property type="protein sequence ID" value="MBZ6076456.1"/>
    <property type="molecule type" value="Genomic_DNA"/>
</dbReference>
<keyword evidence="13 19" id="KW-0472">Membrane</keyword>
<comment type="subcellular location">
    <subcellularLocation>
        <location evidence="2 19">Cell membrane</location>
        <topology evidence="2 19">Multi-pass membrane protein</topology>
    </subcellularLocation>
</comment>
<feature type="transmembrane region" description="Helical" evidence="19">
    <location>
        <begin position="159"/>
        <end position="182"/>
    </location>
</feature>
<evidence type="ECO:0000256" key="4">
    <source>
        <dbReference type="ARBA" id="ARBA00010561"/>
    </source>
</evidence>
<comment type="caution">
    <text evidence="20">The sequence shown here is derived from an EMBL/GenBank/DDBJ whole genome shotgun (WGS) entry which is preliminary data.</text>
</comment>
<evidence type="ECO:0000313" key="21">
    <source>
        <dbReference type="Proteomes" id="UP000704176"/>
    </source>
</evidence>
<evidence type="ECO:0000256" key="12">
    <source>
        <dbReference type="ARBA" id="ARBA00022989"/>
    </source>
</evidence>
<evidence type="ECO:0000256" key="18">
    <source>
        <dbReference type="ARBA" id="ARBA00049504"/>
    </source>
</evidence>
<comment type="catalytic activity">
    <reaction evidence="18 19">
        <text>alpha-ribazole 5'-phosphate + adenosylcob(III)inamide-GDP = adenosylcob(III)alamin 5'-phosphate + GMP + H(+)</text>
        <dbReference type="Rhea" id="RHEA:23560"/>
        <dbReference type="ChEBI" id="CHEBI:15378"/>
        <dbReference type="ChEBI" id="CHEBI:57918"/>
        <dbReference type="ChEBI" id="CHEBI:58115"/>
        <dbReference type="ChEBI" id="CHEBI:60487"/>
        <dbReference type="ChEBI" id="CHEBI:60493"/>
        <dbReference type="EC" id="2.7.8.26"/>
    </reaction>
</comment>
<evidence type="ECO:0000256" key="10">
    <source>
        <dbReference type="ARBA" id="ARBA00022692"/>
    </source>
</evidence>
<keyword evidence="7 19" id="KW-1003">Cell membrane</keyword>
<dbReference type="RefSeq" id="WP_224312774.1">
    <property type="nucleotide sequence ID" value="NZ_JAIRBM010000005.1"/>
</dbReference>
<feature type="transmembrane region" description="Helical" evidence="19">
    <location>
        <begin position="127"/>
        <end position="153"/>
    </location>
</feature>
<sequence>MSDRLNETGSLSLSAWQAGIADLACALRFYSRLPVPVLSWERNPHGLPDFGRIVRILPLAGFVLGLLPACALVLALWLDLGPWLAAILAIATATITTGAFHEDGLADTADSFGGATRERRLAIMKDSLIGSFGTCALVLGFALRITALATLILRTDATAVAAAVLIVAALSRVAGLVPLVFLPPARTDGAAQAVGQPARESFWLAVALSAGLALLVGLAGGLPVSGIALMILFAGLSGIGLMRLAWRHIQGQTGDIAGAAQQVAEMAALIGLLIALRP</sequence>
<dbReference type="PANTHER" id="PTHR34148">
    <property type="entry name" value="ADENOSYLCOBINAMIDE-GDP RIBAZOLETRANSFERASE"/>
    <property type="match status" value="1"/>
</dbReference>
<organism evidence="20 21">
    <name type="scientific">Microvirga puerhi</name>
    <dbReference type="NCBI Taxonomy" id="2876078"/>
    <lineage>
        <taxon>Bacteria</taxon>
        <taxon>Pseudomonadati</taxon>
        <taxon>Pseudomonadota</taxon>
        <taxon>Alphaproteobacteria</taxon>
        <taxon>Hyphomicrobiales</taxon>
        <taxon>Methylobacteriaceae</taxon>
        <taxon>Microvirga</taxon>
    </lineage>
</organism>
<gene>
    <name evidence="19" type="primary">cobS</name>
    <name evidence="20" type="ORF">K9B37_09160</name>
</gene>
<keyword evidence="12 19" id="KW-1133">Transmembrane helix</keyword>
<evidence type="ECO:0000256" key="15">
    <source>
        <dbReference type="ARBA" id="ARBA00032605"/>
    </source>
</evidence>
<dbReference type="PANTHER" id="PTHR34148:SF1">
    <property type="entry name" value="ADENOSYLCOBINAMIDE-GDP RIBAZOLETRANSFERASE"/>
    <property type="match status" value="1"/>
</dbReference>
<keyword evidence="21" id="KW-1185">Reference proteome</keyword>
<protein>
    <recommendedName>
        <fullName evidence="6 19">Adenosylcobinamide-GDP ribazoletransferase</fullName>
        <ecNumber evidence="5 19">2.7.8.26</ecNumber>
    </recommendedName>
    <alternativeName>
        <fullName evidence="16 19">Cobalamin synthase</fullName>
    </alternativeName>
    <alternativeName>
        <fullName evidence="15 19">Cobalamin-5'-phosphate synthase</fullName>
    </alternativeName>
</protein>
<proteinExistence type="inferred from homology"/>
<evidence type="ECO:0000256" key="13">
    <source>
        <dbReference type="ARBA" id="ARBA00023136"/>
    </source>
</evidence>
<evidence type="ECO:0000256" key="17">
    <source>
        <dbReference type="ARBA" id="ARBA00048623"/>
    </source>
</evidence>
<evidence type="ECO:0000256" key="6">
    <source>
        <dbReference type="ARBA" id="ARBA00015850"/>
    </source>
</evidence>
<name>A0ABS7VMS1_9HYPH</name>
<keyword evidence="10 19" id="KW-0812">Transmembrane</keyword>
<evidence type="ECO:0000256" key="8">
    <source>
        <dbReference type="ARBA" id="ARBA00022573"/>
    </source>
</evidence>